<comment type="caution">
    <text evidence="5">The sequence shown here is derived from an EMBL/GenBank/DDBJ whole genome shotgun (WGS) entry which is preliminary data.</text>
</comment>
<dbReference type="Pfam" id="PF00891">
    <property type="entry name" value="Methyltransf_2"/>
    <property type="match status" value="1"/>
</dbReference>
<dbReference type="InterPro" id="IPR036390">
    <property type="entry name" value="WH_DNA-bd_sf"/>
</dbReference>
<evidence type="ECO:0000256" key="1">
    <source>
        <dbReference type="ARBA" id="ARBA00022603"/>
    </source>
</evidence>
<feature type="domain" description="O-methyltransferase C-terminal" evidence="4">
    <location>
        <begin position="237"/>
        <end position="384"/>
    </location>
</feature>
<gene>
    <name evidence="5" type="ORF">B0J12DRAFT_417251</name>
</gene>
<keyword evidence="6" id="KW-1185">Reference proteome</keyword>
<evidence type="ECO:0000313" key="6">
    <source>
        <dbReference type="Proteomes" id="UP000774617"/>
    </source>
</evidence>
<dbReference type="InterPro" id="IPR036388">
    <property type="entry name" value="WH-like_DNA-bd_sf"/>
</dbReference>
<dbReference type="PROSITE" id="PS51683">
    <property type="entry name" value="SAM_OMT_II"/>
    <property type="match status" value="1"/>
</dbReference>
<dbReference type="Gene3D" id="3.40.50.150">
    <property type="entry name" value="Vaccinia Virus protein VP39"/>
    <property type="match status" value="1"/>
</dbReference>
<evidence type="ECO:0000256" key="3">
    <source>
        <dbReference type="ARBA" id="ARBA00022691"/>
    </source>
</evidence>
<evidence type="ECO:0000313" key="5">
    <source>
        <dbReference type="EMBL" id="KAH7017921.1"/>
    </source>
</evidence>
<evidence type="ECO:0000256" key="2">
    <source>
        <dbReference type="ARBA" id="ARBA00022679"/>
    </source>
</evidence>
<dbReference type="PANTHER" id="PTHR43712">
    <property type="entry name" value="PUTATIVE (AFU_ORTHOLOGUE AFUA_4G14580)-RELATED"/>
    <property type="match status" value="1"/>
</dbReference>
<sequence length="409" mass="46126">MALTALAEKVLVKAKELDQRGVVDPDSKLGFRNMTTQDYSSRATLVEAIRELERLSLGPLETLHDIALKSIDGVSLYASSHYKIPLHIPNDGIRIRDLAIKLNLDEEKITRLLRHAISNGIFREPQPGIIAHNPLSRLMRDDEDTLGMVKFTFDEILPTAVRALDALDKWPGSRDPKQTAFVLRTGWTESPFAWLARDPEKVKNFAGMMRAITEMLTSGPDSLDRSPLWREIDKPGATFVDVGGGHGHVSLQVAKVTENVRFVVQELPEVVAIGEASLPAEYKDRVSFQASDFNREQTLKGAEVYFLRKILHSSPDHVSLEILRNLIPALKAGSKVVVCEYILPETAKPRYEEWDARNLDLNMMINSNGKERTTSEWKKLFADADSRFDLEFEQWECSTHGLIKATWKP</sequence>
<proteinExistence type="predicted"/>
<dbReference type="SUPFAM" id="SSF46785">
    <property type="entry name" value="Winged helix' DNA-binding domain"/>
    <property type="match status" value="1"/>
</dbReference>
<dbReference type="GO" id="GO:0008168">
    <property type="term" value="F:methyltransferase activity"/>
    <property type="evidence" value="ECO:0007669"/>
    <property type="project" value="UniProtKB-KW"/>
</dbReference>
<dbReference type="Proteomes" id="UP000774617">
    <property type="component" value="Unassembled WGS sequence"/>
</dbReference>
<dbReference type="PANTHER" id="PTHR43712:SF5">
    <property type="entry name" value="O-METHYLTRANSFERASE ASQN-RELATED"/>
    <property type="match status" value="1"/>
</dbReference>
<dbReference type="InterPro" id="IPR001077">
    <property type="entry name" value="COMT_C"/>
</dbReference>
<evidence type="ECO:0000259" key="4">
    <source>
        <dbReference type="Pfam" id="PF00891"/>
    </source>
</evidence>
<keyword evidence="3" id="KW-0949">S-adenosyl-L-methionine</keyword>
<dbReference type="GO" id="GO:0032259">
    <property type="term" value="P:methylation"/>
    <property type="evidence" value="ECO:0007669"/>
    <property type="project" value="UniProtKB-KW"/>
</dbReference>
<dbReference type="EMBL" id="JAGTJR010000073">
    <property type="protein sequence ID" value="KAH7017921.1"/>
    <property type="molecule type" value="Genomic_DNA"/>
</dbReference>
<reference evidence="5 6" key="1">
    <citation type="journal article" date="2021" name="Nat. Commun.">
        <title>Genetic determinants of endophytism in the Arabidopsis root mycobiome.</title>
        <authorList>
            <person name="Mesny F."/>
            <person name="Miyauchi S."/>
            <person name="Thiergart T."/>
            <person name="Pickel B."/>
            <person name="Atanasova L."/>
            <person name="Karlsson M."/>
            <person name="Huettel B."/>
            <person name="Barry K.W."/>
            <person name="Haridas S."/>
            <person name="Chen C."/>
            <person name="Bauer D."/>
            <person name="Andreopoulos W."/>
            <person name="Pangilinan J."/>
            <person name="LaButti K."/>
            <person name="Riley R."/>
            <person name="Lipzen A."/>
            <person name="Clum A."/>
            <person name="Drula E."/>
            <person name="Henrissat B."/>
            <person name="Kohler A."/>
            <person name="Grigoriev I.V."/>
            <person name="Martin F.M."/>
            <person name="Hacquard S."/>
        </authorList>
    </citation>
    <scope>NUCLEOTIDE SEQUENCE [LARGE SCALE GENOMIC DNA]</scope>
    <source>
        <strain evidence="5 6">MPI-SDFR-AT-0080</strain>
    </source>
</reference>
<keyword evidence="1 5" id="KW-0489">Methyltransferase</keyword>
<organism evidence="5 6">
    <name type="scientific">Macrophomina phaseolina</name>
    <dbReference type="NCBI Taxonomy" id="35725"/>
    <lineage>
        <taxon>Eukaryota</taxon>
        <taxon>Fungi</taxon>
        <taxon>Dikarya</taxon>
        <taxon>Ascomycota</taxon>
        <taxon>Pezizomycotina</taxon>
        <taxon>Dothideomycetes</taxon>
        <taxon>Dothideomycetes incertae sedis</taxon>
        <taxon>Botryosphaeriales</taxon>
        <taxon>Botryosphaeriaceae</taxon>
        <taxon>Macrophomina</taxon>
    </lineage>
</organism>
<dbReference type="InterPro" id="IPR029063">
    <property type="entry name" value="SAM-dependent_MTases_sf"/>
</dbReference>
<name>A0ABQ8FRK1_9PEZI</name>
<dbReference type="InterPro" id="IPR016461">
    <property type="entry name" value="COMT-like"/>
</dbReference>
<keyword evidence="2" id="KW-0808">Transferase</keyword>
<accession>A0ABQ8FRK1</accession>
<dbReference type="SUPFAM" id="SSF53335">
    <property type="entry name" value="S-adenosyl-L-methionine-dependent methyltransferases"/>
    <property type="match status" value="1"/>
</dbReference>
<dbReference type="Gene3D" id="1.10.10.10">
    <property type="entry name" value="Winged helix-like DNA-binding domain superfamily/Winged helix DNA-binding domain"/>
    <property type="match status" value="1"/>
</dbReference>
<protein>
    <submittedName>
        <fullName evidence="5">S-adenosyl-L-methionine-dependent methyltransferase</fullName>
    </submittedName>
</protein>